<evidence type="ECO:0000313" key="4">
    <source>
        <dbReference type="Proteomes" id="UP001151234"/>
    </source>
</evidence>
<keyword evidence="1" id="KW-0227">DNA damage</keyword>
<keyword evidence="4" id="KW-1185">Reference proteome</keyword>
<organism evidence="3 4">
    <name type="scientific">Hoeflea prorocentri</name>
    <dbReference type="NCBI Taxonomy" id="1922333"/>
    <lineage>
        <taxon>Bacteria</taxon>
        <taxon>Pseudomonadati</taxon>
        <taxon>Pseudomonadota</taxon>
        <taxon>Alphaproteobacteria</taxon>
        <taxon>Hyphomicrobiales</taxon>
        <taxon>Rhizobiaceae</taxon>
        <taxon>Hoeflea</taxon>
    </lineage>
</organism>
<name>A0A9X3UL32_9HYPH</name>
<dbReference type="RefSeq" id="WP_267992847.1">
    <property type="nucleotide sequence ID" value="NZ_JAPJZI010000001.1"/>
</dbReference>
<dbReference type="AlphaFoldDB" id="A0A9X3UL32"/>
<dbReference type="InterPro" id="IPR017961">
    <property type="entry name" value="DNA_pol_Y-fam_little_finger"/>
</dbReference>
<dbReference type="Pfam" id="PF11799">
    <property type="entry name" value="IMS_C"/>
    <property type="match status" value="1"/>
</dbReference>
<dbReference type="InterPro" id="IPR043502">
    <property type="entry name" value="DNA/RNA_pol_sf"/>
</dbReference>
<dbReference type="PANTHER" id="PTHR35369">
    <property type="entry name" value="BLR3025 PROTEIN-RELATED"/>
    <property type="match status" value="1"/>
</dbReference>
<feature type="domain" description="DNA polymerase Y-family little finger" evidence="2">
    <location>
        <begin position="255"/>
        <end position="362"/>
    </location>
</feature>
<evidence type="ECO:0000313" key="3">
    <source>
        <dbReference type="EMBL" id="MDA5401037.1"/>
    </source>
</evidence>
<comment type="caution">
    <text evidence="3">The sequence shown here is derived from an EMBL/GenBank/DDBJ whole genome shotgun (WGS) entry which is preliminary data.</text>
</comment>
<dbReference type="GO" id="GO:0006281">
    <property type="term" value="P:DNA repair"/>
    <property type="evidence" value="ECO:0007669"/>
    <property type="project" value="InterPro"/>
</dbReference>
<dbReference type="Proteomes" id="UP001151234">
    <property type="component" value="Unassembled WGS sequence"/>
</dbReference>
<dbReference type="CDD" id="cd03468">
    <property type="entry name" value="PolY_like"/>
    <property type="match status" value="1"/>
</dbReference>
<protein>
    <submittedName>
        <fullName evidence="3">DNA polymerase Y family protein</fullName>
    </submittedName>
</protein>
<reference evidence="3" key="1">
    <citation type="submission" date="2022-11" db="EMBL/GenBank/DDBJ databases">
        <title>Draft genome sequence of Hoeflea poritis E7-10 and Hoeflea prorocentri PM5-8, separated from scleractinian coral Porites lutea and marine dinoflagellate.</title>
        <authorList>
            <person name="Zhang G."/>
            <person name="Wei Q."/>
            <person name="Cai L."/>
        </authorList>
    </citation>
    <scope>NUCLEOTIDE SEQUENCE</scope>
    <source>
        <strain evidence="3">PM5-8</strain>
    </source>
</reference>
<evidence type="ECO:0000256" key="1">
    <source>
        <dbReference type="ARBA" id="ARBA00022763"/>
    </source>
</evidence>
<dbReference type="GO" id="GO:0003684">
    <property type="term" value="F:damaged DNA binding"/>
    <property type="evidence" value="ECO:0007669"/>
    <property type="project" value="InterPro"/>
</dbReference>
<evidence type="ECO:0000259" key="2">
    <source>
        <dbReference type="Pfam" id="PF11799"/>
    </source>
</evidence>
<accession>A0A9X3UL32</accession>
<dbReference type="InterPro" id="IPR050356">
    <property type="entry name" value="SulA_CellDiv_inhibitor"/>
</dbReference>
<dbReference type="PANTHER" id="PTHR35369:SF2">
    <property type="entry name" value="BLR3025 PROTEIN"/>
    <property type="match status" value="1"/>
</dbReference>
<proteinExistence type="predicted"/>
<sequence>MSQRIMSIALPQLSTDRVARRKWGRSWRLNGRPDAPPLAAIAKVKNAMRLVALDGHGHKAGLRIEQTLSDARALFPDLDVFDHDIKADAALLEAVAAWCDRYTPLVAVEALSPNVAGQCAGLFLDISGCAHLFGGEEAMREDLVARLRAAGLLAHAAVADTPGAAWAFARYGEAGVVATGEHDKALLDLPLASLRLETELLDMLRKLGLRSVGCIASLPRAPLSARFGNGLLLHLDQALGRQEEAISPRLPVPELSSERVFAEPIALQDDIERTAAQLAGNLKPRLDERQLGARALELKLFRVDGHVVTISVRAASPVYHPDRIVMLFRERIAGFHEDLDAGFGFDLVRLNVTASEPRPVEQADLGRGGEGNGEAFVSLVDRLGARLGTDRVQRFAAADTHIPERSFGLLAQAAGGSDGSSFLPAGDATLLDGEAPVAVLTRPMVLFERPEQVEAIAEVPDGAPIRFRWRRTLYRVARSEGPERIACEWWRDGRGGHSRDYFRVEDEEGHRFWIFRQGLFERETDNPKWFMHGLFA</sequence>
<dbReference type="SUPFAM" id="SSF56672">
    <property type="entry name" value="DNA/RNA polymerases"/>
    <property type="match status" value="1"/>
</dbReference>
<dbReference type="EMBL" id="JAPJZI010000001">
    <property type="protein sequence ID" value="MDA5401037.1"/>
    <property type="molecule type" value="Genomic_DNA"/>
</dbReference>
<gene>
    <name evidence="3" type="ORF">OQ273_20855</name>
</gene>